<dbReference type="AlphaFoldDB" id="A0A6G9RRK3"/>
<evidence type="ECO:0000259" key="4">
    <source>
        <dbReference type="PROSITE" id="PS51755"/>
    </source>
</evidence>
<dbReference type="InterPro" id="IPR001867">
    <property type="entry name" value="OmpR/PhoB-type_DNA-bd"/>
</dbReference>
<gene>
    <name evidence="5" type="ORF">GY169_19875</name>
</gene>
<name>A0A6G9RRK3_9ENTR</name>
<evidence type="ECO:0000256" key="3">
    <source>
        <dbReference type="SAM" id="Phobius"/>
    </source>
</evidence>
<feature type="transmembrane region" description="Helical" evidence="3">
    <location>
        <begin position="214"/>
        <end position="231"/>
    </location>
</feature>
<dbReference type="GO" id="GO:0006355">
    <property type="term" value="P:regulation of DNA-templated transcription"/>
    <property type="evidence" value="ECO:0007669"/>
    <property type="project" value="InterPro"/>
</dbReference>
<sequence length="254" mass="28822">MLWIINGNIEFNPERNRLASLSRPELTVILTTPASRCLHLLLENAPAVVAQQTFFQKVWEEGGMVVPANTLYQNISIIRRGLRTVGETEDTLITTVPRKGFQIEPGVDILTINKAAAQESEKKASPPRPLPRRHFKRNIAPLWMLASLIVGMVLGYISWQTVPDKNFYDRYALVETAQGCHFFSRNEDISSVSRFESYKTMILKTGMDCQKYPWVYFLSGSHIPGLVALICQRPYKTRGDTGCITLFFRGAMHE</sequence>
<proteinExistence type="predicted"/>
<dbReference type="InterPro" id="IPR016032">
    <property type="entry name" value="Sig_transdc_resp-reg_C-effctor"/>
</dbReference>
<dbReference type="GO" id="GO:0003677">
    <property type="term" value="F:DNA binding"/>
    <property type="evidence" value="ECO:0007669"/>
    <property type="project" value="UniProtKB-UniRule"/>
</dbReference>
<keyword evidence="1 2" id="KW-0238">DNA-binding</keyword>
<keyword evidence="3" id="KW-1133">Transmembrane helix</keyword>
<feature type="domain" description="OmpR/PhoB-type" evidence="4">
    <location>
        <begin position="1"/>
        <end position="105"/>
    </location>
</feature>
<evidence type="ECO:0000256" key="2">
    <source>
        <dbReference type="PROSITE-ProRule" id="PRU01091"/>
    </source>
</evidence>
<feature type="transmembrane region" description="Helical" evidence="3">
    <location>
        <begin position="139"/>
        <end position="159"/>
    </location>
</feature>
<feature type="DNA-binding region" description="OmpR/PhoB-type" evidence="2">
    <location>
        <begin position="1"/>
        <end position="105"/>
    </location>
</feature>
<dbReference type="RefSeq" id="WP_163448223.1">
    <property type="nucleotide sequence ID" value="NZ_CP050321.1"/>
</dbReference>
<protein>
    <submittedName>
        <fullName evidence="5">Transcriptional regulator</fullName>
    </submittedName>
</protein>
<dbReference type="InterPro" id="IPR036388">
    <property type="entry name" value="WH-like_DNA-bd_sf"/>
</dbReference>
<organism evidence="5 6">
    <name type="scientific">Kluyvera genomosp. 3</name>
    <dbReference type="NCBI Taxonomy" id="2774055"/>
    <lineage>
        <taxon>Bacteria</taxon>
        <taxon>Pseudomonadati</taxon>
        <taxon>Pseudomonadota</taxon>
        <taxon>Gammaproteobacteria</taxon>
        <taxon>Enterobacterales</taxon>
        <taxon>Enterobacteriaceae</taxon>
        <taxon>Kluyvera</taxon>
    </lineage>
</organism>
<keyword evidence="3" id="KW-0472">Membrane</keyword>
<evidence type="ECO:0000313" key="5">
    <source>
        <dbReference type="EMBL" id="QIR28925.1"/>
    </source>
</evidence>
<accession>A0A6G9RRK3</accession>
<dbReference type="Proteomes" id="UP000503580">
    <property type="component" value="Chromosome"/>
</dbReference>
<evidence type="ECO:0000256" key="1">
    <source>
        <dbReference type="ARBA" id="ARBA00023125"/>
    </source>
</evidence>
<dbReference type="Pfam" id="PF00486">
    <property type="entry name" value="Trans_reg_C"/>
    <property type="match status" value="1"/>
</dbReference>
<dbReference type="GO" id="GO:0000160">
    <property type="term" value="P:phosphorelay signal transduction system"/>
    <property type="evidence" value="ECO:0007669"/>
    <property type="project" value="InterPro"/>
</dbReference>
<dbReference type="Gene3D" id="1.10.10.10">
    <property type="entry name" value="Winged helix-like DNA-binding domain superfamily/Winged helix DNA-binding domain"/>
    <property type="match status" value="1"/>
</dbReference>
<evidence type="ECO:0000313" key="6">
    <source>
        <dbReference type="Proteomes" id="UP000503580"/>
    </source>
</evidence>
<dbReference type="KEGG" id="kgn:GY169_19875"/>
<reference evidence="5 6" key="1">
    <citation type="submission" date="2020-02" db="EMBL/GenBank/DDBJ databases">
        <title>Whole genome PO2S7.</title>
        <authorList>
            <person name="Singha K.M."/>
        </authorList>
    </citation>
    <scope>NUCLEOTIDE SEQUENCE [LARGE SCALE GENOMIC DNA]</scope>
    <source>
        <strain evidence="5 6">PO2S7</strain>
    </source>
</reference>
<dbReference type="SUPFAM" id="SSF46894">
    <property type="entry name" value="C-terminal effector domain of the bipartite response regulators"/>
    <property type="match status" value="1"/>
</dbReference>
<dbReference type="PROSITE" id="PS51755">
    <property type="entry name" value="OMPR_PHOB"/>
    <property type="match status" value="1"/>
</dbReference>
<dbReference type="EMBL" id="CP050321">
    <property type="protein sequence ID" value="QIR28925.1"/>
    <property type="molecule type" value="Genomic_DNA"/>
</dbReference>
<dbReference type="SMART" id="SM00862">
    <property type="entry name" value="Trans_reg_C"/>
    <property type="match status" value="1"/>
</dbReference>
<keyword evidence="6" id="KW-1185">Reference proteome</keyword>
<keyword evidence="3" id="KW-0812">Transmembrane</keyword>